<dbReference type="KEGG" id="ahb:bsdtb5_02900"/>
<evidence type="ECO:0000313" key="2">
    <source>
        <dbReference type="EMBL" id="BCN28995.1"/>
    </source>
</evidence>
<gene>
    <name evidence="2" type="ORF">bsdtb5_02900</name>
</gene>
<evidence type="ECO:0008006" key="4">
    <source>
        <dbReference type="Google" id="ProtNLM"/>
    </source>
</evidence>
<dbReference type="SUPFAM" id="SSF56349">
    <property type="entry name" value="DNA breaking-rejoining enzymes"/>
    <property type="match status" value="1"/>
</dbReference>
<evidence type="ECO:0000313" key="3">
    <source>
        <dbReference type="Proteomes" id="UP000595897"/>
    </source>
</evidence>
<dbReference type="GO" id="GO:0015074">
    <property type="term" value="P:DNA integration"/>
    <property type="evidence" value="ECO:0007669"/>
    <property type="project" value="InterPro"/>
</dbReference>
<evidence type="ECO:0000256" key="1">
    <source>
        <dbReference type="ARBA" id="ARBA00023172"/>
    </source>
</evidence>
<dbReference type="EMBL" id="AP024169">
    <property type="protein sequence ID" value="BCN28995.1"/>
    <property type="molecule type" value="Genomic_DNA"/>
</dbReference>
<accession>A0A7R7EHT4</accession>
<reference evidence="2 3" key="1">
    <citation type="submission" date="2020-11" db="EMBL/GenBank/DDBJ databases">
        <title>Draft genome sequencing of a Lachnospiraceae strain isolated from anoxic soil subjected to BSD treatment.</title>
        <authorList>
            <person name="Uek A."/>
            <person name="Tonouchi A."/>
        </authorList>
    </citation>
    <scope>NUCLEOTIDE SEQUENCE [LARGE SCALE GENOMIC DNA]</scope>
    <source>
        <strain evidence="2 3">TB5</strain>
    </source>
</reference>
<name>A0A7R7EHT4_9FIRM</name>
<sequence>MDSKLAIGRSKHQDKLSENERKEITSNYIYSWETYRSYLKHGCYFILWCKENYRCKTLEQCRSHVDECLEGRKALSASTQKLEASSLAKIFGCSTAEFIKTDERLRANIKRSRGTKKRDAHFSEKKNKELVEFCRATGLRRAELSALMGNCLKEEDGKYYIIVRSGSKGGKYREVPVIGDIGLVVQIMNKAGDKKVWNKLHNAADIHAYRGDYATAIYLANARPLDQIPKCDRYYCRKDKKGVWYDKEAMKITSKALGHNRISVIAEHYLNNSLFSKLSCIFKLRHRNINNKQKFKKS</sequence>
<dbReference type="InterPro" id="IPR013762">
    <property type="entry name" value="Integrase-like_cat_sf"/>
</dbReference>
<dbReference type="AlphaFoldDB" id="A0A7R7EHT4"/>
<dbReference type="Proteomes" id="UP000595897">
    <property type="component" value="Chromosome"/>
</dbReference>
<keyword evidence="3" id="KW-1185">Reference proteome</keyword>
<proteinExistence type="predicted"/>
<organism evidence="2 3">
    <name type="scientific">Anaeromicropila herbilytica</name>
    <dbReference type="NCBI Taxonomy" id="2785025"/>
    <lineage>
        <taxon>Bacteria</taxon>
        <taxon>Bacillati</taxon>
        <taxon>Bacillota</taxon>
        <taxon>Clostridia</taxon>
        <taxon>Lachnospirales</taxon>
        <taxon>Lachnospiraceae</taxon>
        <taxon>Anaeromicropila</taxon>
    </lineage>
</organism>
<protein>
    <recommendedName>
        <fullName evidence="4">Tyr recombinase domain-containing protein</fullName>
    </recommendedName>
</protein>
<dbReference type="RefSeq" id="WP_271714294.1">
    <property type="nucleotide sequence ID" value="NZ_AP024169.1"/>
</dbReference>
<keyword evidence="1" id="KW-0233">DNA recombination</keyword>
<dbReference type="Gene3D" id="1.10.443.10">
    <property type="entry name" value="Intergrase catalytic core"/>
    <property type="match status" value="1"/>
</dbReference>
<dbReference type="GO" id="GO:0003677">
    <property type="term" value="F:DNA binding"/>
    <property type="evidence" value="ECO:0007669"/>
    <property type="project" value="InterPro"/>
</dbReference>
<dbReference type="InterPro" id="IPR011010">
    <property type="entry name" value="DNA_brk_join_enz"/>
</dbReference>
<dbReference type="GO" id="GO:0006310">
    <property type="term" value="P:DNA recombination"/>
    <property type="evidence" value="ECO:0007669"/>
    <property type="project" value="UniProtKB-KW"/>
</dbReference>